<feature type="domain" description="Aldehyde dehydrogenase" evidence="8">
    <location>
        <begin position="9"/>
        <end position="433"/>
    </location>
</feature>
<dbReference type="GO" id="GO:0005737">
    <property type="term" value="C:cytoplasm"/>
    <property type="evidence" value="ECO:0007669"/>
    <property type="project" value="TreeGrafter"/>
</dbReference>
<dbReference type="InterPro" id="IPR012394">
    <property type="entry name" value="Aldehyde_DH_NAD(P)"/>
</dbReference>
<dbReference type="InterPro" id="IPR016160">
    <property type="entry name" value="Ald_DH_CS_CYS"/>
</dbReference>
<dbReference type="GO" id="GO:0006081">
    <property type="term" value="P:aldehyde metabolic process"/>
    <property type="evidence" value="ECO:0007669"/>
    <property type="project" value="InterPro"/>
</dbReference>
<keyword evidence="2 4" id="KW-0560">Oxidoreductase</keyword>
<accession>A0A0B5DSQ6</accession>
<evidence type="ECO:0000313" key="10">
    <source>
        <dbReference type="Proteomes" id="UP000031521"/>
    </source>
</evidence>
<sequence>MAELSERFAAMRRAHALAPVVDLETRLNRIARLKAALLGAEEALTAAISADFSHRSAVESRVFDIDVTLAELEGARRNLARWMRVRRVRMPLPFRPARAEIRPQPLGVVGVISPWNYPVQLALAPLLAALAAGNRVMLKPSELTPRSARALAEMLAGAFAPEEVTTVEGDAEVAAAFAALPFDHLFFTGSTAVGRKVYEAAARNLTPVTLELGGKSPAVLMPSADLGRAARRIAWGKAANAGQTCVAPDYVLAPRNSMLPLAEALMGAFAAFYPEGPESDDYAAIVSDRHRDRLTALLEEARARGCKIFTLGEATATARKLAPAVVVDPPQDLALMREEIFGPILPLVPYDTPEEALALVASGDHPLALYVFAEDRAEADLWLERTLSGGAMVNDVMLHVGVETLPFGGVGASGIGAYHGRAGFERFSHMKSVMRQAKWNAMGLTEPPYTGTKRRLLTLTRRLR</sequence>
<dbReference type="Proteomes" id="UP000031521">
    <property type="component" value="Chromosome"/>
</dbReference>
<dbReference type="SUPFAM" id="SSF53720">
    <property type="entry name" value="ALDH-like"/>
    <property type="match status" value="1"/>
</dbReference>
<dbReference type="InterPro" id="IPR016162">
    <property type="entry name" value="Ald_DH_N"/>
</dbReference>
<protein>
    <recommendedName>
        <fullName evidence="4">Aldehyde dehydrogenase</fullName>
    </recommendedName>
</protein>
<dbReference type="OrthoDB" id="9812625at2"/>
<dbReference type="PROSITE" id="PS00070">
    <property type="entry name" value="ALDEHYDE_DEHYDR_CYS"/>
    <property type="match status" value="1"/>
</dbReference>
<evidence type="ECO:0000256" key="7">
    <source>
        <dbReference type="RuleBase" id="RU003345"/>
    </source>
</evidence>
<evidence type="ECO:0000313" key="9">
    <source>
        <dbReference type="EMBL" id="AJE46074.1"/>
    </source>
</evidence>
<dbReference type="HOGENOM" id="CLU_005391_3_6_5"/>
<dbReference type="AlphaFoldDB" id="A0A0B5DSQ6"/>
<evidence type="ECO:0000256" key="3">
    <source>
        <dbReference type="ARBA" id="ARBA00023027"/>
    </source>
</evidence>
<dbReference type="RefSeq" id="WP_139267211.1">
    <property type="nucleotide sequence ID" value="NZ_CP004393.1"/>
</dbReference>
<dbReference type="Gene3D" id="3.40.309.10">
    <property type="entry name" value="Aldehyde Dehydrogenase, Chain A, domain 2"/>
    <property type="match status" value="1"/>
</dbReference>
<evidence type="ECO:0000259" key="8">
    <source>
        <dbReference type="Pfam" id="PF00171"/>
    </source>
</evidence>
<keyword evidence="3" id="KW-0520">NAD</keyword>
<dbReference type="PANTHER" id="PTHR43570:SF20">
    <property type="entry name" value="ALDEHYDE DEHYDROGENASE ALDX-RELATED"/>
    <property type="match status" value="1"/>
</dbReference>
<keyword evidence="10" id="KW-1185">Reference proteome</keyword>
<evidence type="ECO:0000256" key="2">
    <source>
        <dbReference type="ARBA" id="ARBA00023002"/>
    </source>
</evidence>
<dbReference type="InterPro" id="IPR016163">
    <property type="entry name" value="Ald_DH_C"/>
</dbReference>
<dbReference type="GO" id="GO:0004029">
    <property type="term" value="F:aldehyde dehydrogenase (NAD+) activity"/>
    <property type="evidence" value="ECO:0007669"/>
    <property type="project" value="TreeGrafter"/>
</dbReference>
<feature type="active site" evidence="5">
    <location>
        <position position="245"/>
    </location>
</feature>
<evidence type="ECO:0000256" key="4">
    <source>
        <dbReference type="PIRNR" id="PIRNR036492"/>
    </source>
</evidence>
<dbReference type="InterPro" id="IPR016161">
    <property type="entry name" value="Ald_DH/histidinol_DH"/>
</dbReference>
<dbReference type="Pfam" id="PF00171">
    <property type="entry name" value="Aldedh"/>
    <property type="match status" value="1"/>
</dbReference>
<dbReference type="InterPro" id="IPR029510">
    <property type="entry name" value="Ald_DH_CS_GLU"/>
</dbReference>
<dbReference type="InterPro" id="IPR015590">
    <property type="entry name" value="Aldehyde_DH_dom"/>
</dbReference>
<dbReference type="STRING" id="1208324.P73_1359"/>
<name>A0A0B5DSQ6_9RHOB</name>
<evidence type="ECO:0000256" key="5">
    <source>
        <dbReference type="PIRSR" id="PIRSR036492-1"/>
    </source>
</evidence>
<evidence type="ECO:0000256" key="1">
    <source>
        <dbReference type="ARBA" id="ARBA00009986"/>
    </source>
</evidence>
<comment type="similarity">
    <text evidence="1 4 7">Belongs to the aldehyde dehydrogenase family.</text>
</comment>
<organism evidence="9 10">
    <name type="scientific">Celeribacter indicus</name>
    <dbReference type="NCBI Taxonomy" id="1208324"/>
    <lineage>
        <taxon>Bacteria</taxon>
        <taxon>Pseudomonadati</taxon>
        <taxon>Pseudomonadota</taxon>
        <taxon>Alphaproteobacteria</taxon>
        <taxon>Rhodobacterales</taxon>
        <taxon>Roseobacteraceae</taxon>
        <taxon>Celeribacter</taxon>
    </lineage>
</organism>
<dbReference type="PROSITE" id="PS00687">
    <property type="entry name" value="ALDEHYDE_DEHYDR_GLU"/>
    <property type="match status" value="1"/>
</dbReference>
<dbReference type="Gene3D" id="3.40.605.10">
    <property type="entry name" value="Aldehyde Dehydrogenase, Chain A, domain 1"/>
    <property type="match status" value="1"/>
</dbReference>
<proteinExistence type="inferred from homology"/>
<gene>
    <name evidence="9" type="ORF">P73_1359</name>
</gene>
<dbReference type="PANTHER" id="PTHR43570">
    <property type="entry name" value="ALDEHYDE DEHYDROGENASE"/>
    <property type="match status" value="1"/>
</dbReference>
<dbReference type="KEGG" id="cid:P73_1359"/>
<reference evidence="9 10" key="1">
    <citation type="journal article" date="2014" name="Int. J. Syst. Evol. Microbiol.">
        <title>Celeribacter indicus sp. nov., a polycyclic aromatic hydrocarbon-degrading bacterium from deep-sea sediment and reclassification of Huaishuia halophila as Celeribacter halophilus comb. nov.</title>
        <authorList>
            <person name="Lai Q."/>
            <person name="Cao J."/>
            <person name="Yuan J."/>
            <person name="Li F."/>
            <person name="Shao Z."/>
        </authorList>
    </citation>
    <scope>NUCLEOTIDE SEQUENCE [LARGE SCALE GENOMIC DNA]</scope>
    <source>
        <strain evidence="9">P73</strain>
    </source>
</reference>
<evidence type="ECO:0000256" key="6">
    <source>
        <dbReference type="PROSITE-ProRule" id="PRU10007"/>
    </source>
</evidence>
<feature type="active site" evidence="5 6">
    <location>
        <position position="211"/>
    </location>
</feature>
<dbReference type="PIRSF" id="PIRSF036492">
    <property type="entry name" value="ALDH"/>
    <property type="match status" value="1"/>
</dbReference>
<dbReference type="EMBL" id="CP004393">
    <property type="protein sequence ID" value="AJE46074.1"/>
    <property type="molecule type" value="Genomic_DNA"/>
</dbReference>